<dbReference type="RefSeq" id="XP_045287892.1">
    <property type="nucleotide sequence ID" value="XM_045431339.1"/>
</dbReference>
<dbReference type="GeneID" id="69037306"/>
<name>C0NNG3_AJECG</name>
<reference evidence="1" key="1">
    <citation type="submission" date="2009-02" db="EMBL/GenBank/DDBJ databases">
        <title>The Genome Sequence of Ajellomyces capsulatus strain G186AR.</title>
        <authorList>
            <consortium name="The Broad Institute Genome Sequencing Platform"/>
            <person name="Champion M."/>
            <person name="Cuomo C."/>
            <person name="Ma L.-J."/>
            <person name="Henn M.R."/>
            <person name="Sil A."/>
            <person name="Goldman B."/>
            <person name="Young S.K."/>
            <person name="Kodira C.D."/>
            <person name="Zeng Q."/>
            <person name="Koehrsen M."/>
            <person name="Alvarado L."/>
            <person name="Berlin A."/>
            <person name="Borenstein D."/>
            <person name="Chen Z."/>
            <person name="Engels R."/>
            <person name="Freedman E."/>
            <person name="Gellesch M."/>
            <person name="Goldberg J."/>
            <person name="Griggs A."/>
            <person name="Gujja S."/>
            <person name="Heiman D."/>
            <person name="Hepburn T."/>
            <person name="Howarth C."/>
            <person name="Jen D."/>
            <person name="Larson L."/>
            <person name="Lewis B."/>
            <person name="Mehta T."/>
            <person name="Park D."/>
            <person name="Pearson M."/>
            <person name="Roberts A."/>
            <person name="Saif S."/>
            <person name="Shea T."/>
            <person name="Shenoy N."/>
            <person name="Sisk P."/>
            <person name="Stolte C."/>
            <person name="Sykes S."/>
            <person name="Walk T."/>
            <person name="White J."/>
            <person name="Yandava C."/>
            <person name="Klein B."/>
            <person name="McEwen J.G."/>
            <person name="Puccia R."/>
            <person name="Goldman G.H."/>
            <person name="Felipe M.S."/>
            <person name="Nino-Vega G."/>
            <person name="San-Blas G."/>
            <person name="Taylor J."/>
            <person name="Mendoza L."/>
            <person name="Galagan J."/>
            <person name="Nusbaum C."/>
            <person name="Birren B."/>
        </authorList>
    </citation>
    <scope>NUCLEOTIDE SEQUENCE</scope>
    <source>
        <strain evidence="1">G186AR</strain>
    </source>
</reference>
<dbReference type="HOGENOM" id="CLU_906039_0_0_1"/>
<accession>C0NNG3</accession>
<gene>
    <name evidence="1" type="ORF">HCBG_04290</name>
</gene>
<keyword evidence="2" id="KW-1185">Reference proteome</keyword>
<sequence length="307" mass="35105">MKDSVVVNLIQWPRFSKVILFLVLTLDRRELSGINQPVKSCPGGCFGFFIVHGTSLKFIAQAWTLEFTFGAPFRVAKHNRKTFLPYDTISPWRFYFDRGEMERCLESESSSWKELEDDYIGFAAGFCRLRSQNSGLSAENPVDQTLALYTRVIAAYTHCNQGAIISVRFLGAQGFSLLGVEEVVHQVEPQRRCPSPHIFKEPHYRPNYLRDPGTAPARHGQVWLSPGFRWNCLLRCVSQKYFIIWFKLILPSNATMASWKRIWKLAPQNKNMQPLFDYALTWSPLITTDGNQEEAPLSTPDAPPHNG</sequence>
<evidence type="ECO:0000313" key="2">
    <source>
        <dbReference type="Proteomes" id="UP000001631"/>
    </source>
</evidence>
<dbReference type="Proteomes" id="UP000001631">
    <property type="component" value="Unassembled WGS sequence"/>
</dbReference>
<protein>
    <submittedName>
        <fullName evidence="1">Uncharacterized protein</fullName>
    </submittedName>
</protein>
<dbReference type="AlphaFoldDB" id="C0NNG3"/>
<dbReference type="EMBL" id="GG663367">
    <property type="protein sequence ID" value="EEH07411.1"/>
    <property type="molecule type" value="Genomic_DNA"/>
</dbReference>
<evidence type="ECO:0000313" key="1">
    <source>
        <dbReference type="EMBL" id="EEH07411.1"/>
    </source>
</evidence>
<organism evidence="1 2">
    <name type="scientific">Ajellomyces capsulatus (strain G186AR / H82 / ATCC MYA-2454 / RMSCC 2432)</name>
    <name type="common">Darling's disease fungus</name>
    <name type="synonym">Histoplasma capsulatum</name>
    <dbReference type="NCBI Taxonomy" id="447093"/>
    <lineage>
        <taxon>Eukaryota</taxon>
        <taxon>Fungi</taxon>
        <taxon>Dikarya</taxon>
        <taxon>Ascomycota</taxon>
        <taxon>Pezizomycotina</taxon>
        <taxon>Eurotiomycetes</taxon>
        <taxon>Eurotiomycetidae</taxon>
        <taxon>Onygenales</taxon>
        <taxon>Ajellomycetaceae</taxon>
        <taxon>Histoplasma</taxon>
    </lineage>
</organism>
<dbReference type="InParanoid" id="C0NNG3"/>
<proteinExistence type="predicted"/>